<name>A0ABV1KR17_9BACL</name>
<feature type="domain" description="Glycosyl hydrolase family 95 N-terminal" evidence="1">
    <location>
        <begin position="10"/>
        <end position="260"/>
    </location>
</feature>
<dbReference type="SUPFAM" id="SSF48208">
    <property type="entry name" value="Six-hairpin glycosidases"/>
    <property type="match status" value="1"/>
</dbReference>
<dbReference type="InterPro" id="IPR008928">
    <property type="entry name" value="6-hairpin_glycosidase_sf"/>
</dbReference>
<comment type="caution">
    <text evidence="4">The sequence shown here is derived from an EMBL/GenBank/DDBJ whole genome shotgun (WGS) entry which is preliminary data.</text>
</comment>
<dbReference type="InterPro" id="IPR054363">
    <property type="entry name" value="GH95_cat"/>
</dbReference>
<dbReference type="Pfam" id="PF21307">
    <property type="entry name" value="Glyco_hydro_95_C"/>
    <property type="match status" value="1"/>
</dbReference>
<dbReference type="InterPro" id="IPR012341">
    <property type="entry name" value="6hp_glycosidase-like_sf"/>
</dbReference>
<organism evidence="4 5">
    <name type="scientific">Cohnella silvisoli</name>
    <dbReference type="NCBI Taxonomy" id="2873699"/>
    <lineage>
        <taxon>Bacteria</taxon>
        <taxon>Bacillati</taxon>
        <taxon>Bacillota</taxon>
        <taxon>Bacilli</taxon>
        <taxon>Bacillales</taxon>
        <taxon>Paenibacillaceae</taxon>
        <taxon>Cohnella</taxon>
    </lineage>
</organism>
<keyword evidence="4" id="KW-0378">Hydrolase</keyword>
<dbReference type="InterPro" id="IPR016518">
    <property type="entry name" value="Alpha-L-fucosidase"/>
</dbReference>
<gene>
    <name evidence="4" type="ORF">QJS35_07900</name>
</gene>
<evidence type="ECO:0000313" key="4">
    <source>
        <dbReference type="EMBL" id="MEQ4482318.1"/>
    </source>
</evidence>
<dbReference type="Gene3D" id="2.70.98.50">
    <property type="entry name" value="putative glycoside hydrolase family protein from bacillus halodurans"/>
    <property type="match status" value="1"/>
</dbReference>
<dbReference type="GO" id="GO:0016787">
    <property type="term" value="F:hydrolase activity"/>
    <property type="evidence" value="ECO:0007669"/>
    <property type="project" value="UniProtKB-KW"/>
</dbReference>
<evidence type="ECO:0000313" key="5">
    <source>
        <dbReference type="Proteomes" id="UP001493487"/>
    </source>
</evidence>
<keyword evidence="5" id="KW-1185">Reference proteome</keyword>
<dbReference type="Pfam" id="PF14498">
    <property type="entry name" value="Glyco_hyd_65N_2"/>
    <property type="match status" value="1"/>
</dbReference>
<dbReference type="RefSeq" id="WP_232185017.1">
    <property type="nucleotide sequence ID" value="NZ_JAIOAP010000004.1"/>
</dbReference>
<dbReference type="Gene3D" id="2.60.40.1180">
    <property type="entry name" value="Golgi alpha-mannosidase II"/>
    <property type="match status" value="1"/>
</dbReference>
<dbReference type="Gene3D" id="1.50.10.10">
    <property type="match status" value="1"/>
</dbReference>
<evidence type="ECO:0000259" key="3">
    <source>
        <dbReference type="Pfam" id="PF22124"/>
    </source>
</evidence>
<proteinExistence type="predicted"/>
<feature type="domain" description="Glycosyl hydrolase family 95 catalytic" evidence="3">
    <location>
        <begin position="288"/>
        <end position="703"/>
    </location>
</feature>
<dbReference type="PIRSF" id="PIRSF007663">
    <property type="entry name" value="UCP007663"/>
    <property type="match status" value="1"/>
</dbReference>
<evidence type="ECO:0000259" key="2">
    <source>
        <dbReference type="Pfam" id="PF21307"/>
    </source>
</evidence>
<dbReference type="PANTHER" id="PTHR31084">
    <property type="entry name" value="ALPHA-L-FUCOSIDASE 2"/>
    <property type="match status" value="1"/>
</dbReference>
<dbReference type="Proteomes" id="UP001493487">
    <property type="component" value="Unassembled WGS sequence"/>
</dbReference>
<dbReference type="InterPro" id="IPR027414">
    <property type="entry name" value="GH95_N_dom"/>
</dbReference>
<dbReference type="InterPro" id="IPR049053">
    <property type="entry name" value="AFCA-like_C"/>
</dbReference>
<feature type="domain" description="Alpha fucosidase A-like C-terminal" evidence="2">
    <location>
        <begin position="705"/>
        <end position="774"/>
    </location>
</feature>
<sequence length="796" mass="89412">MTAAGNELKLWYEQPGRRWAGGLPLGNGRLGAMVYGGPEEEILALNEDTLWSGYPKKAHNDQALNDLEPVRQRLFAGRYKDAQQLVEDNMLGFWQESYLPLADLSVSLEALPHVSDYRRELDLRTAIASSHYTSADGVRIERECFVSHPDQVLIYRIVASRQGSLNVRIKLTSQLLNQIQTENGELRLKGESPSHVVPHYVPSKDPIRYSQAGDRRGMAFGAVVKVLRDGGKLHHDGEGIRVTEASSVTLLLSTATGYNGYETAPSRDGEQCLAQCRKRIRNAASRPFEQLLRSHLRDYRSLFDRVELKLGSGSEPGIPTDERLRRASSGSADPALEVLLYQFGRYLLISSSRPGTQPANLQGIWNDRVRPYWSSNWTTNINVQMNYWLSESANLAECHEPLLRLIEEISLTGKDTARIHYGCSGWVAHHNVDLWRTTTPAAGLGEHWACCSFWPMGGVWLSQHLWEHYAFGLDKSYLAERAYPVMREAAMFCLDWLVRSPDGYWVTAPSTSPENSYLNDEGARTTVSIATTADMSMIWELFANCIAASKELDKDETFRATLEEVQAQLYPFRIGKHGQLREWFDDPEEFEIGHRHFSHLFGLYPGTRICPDEQPELAAASRISLQRRLTGDSEPIGWILAWLVSLYARLGMAREAHEAVLQFVRNSAYETLLSCHSPLSQEEEAVFQIDGNFGMTAGINEMLLQSQSGVIHLLPALPEAWPDGSVTGLRARGGAEIGMRWEGGKLLEYVIRSSIDGTVTVRYESAIRTVRLKANQRHTFKGSEFEKGETESSCCL</sequence>
<dbReference type="Pfam" id="PF22124">
    <property type="entry name" value="Glyco_hydro_95_cat"/>
    <property type="match status" value="1"/>
</dbReference>
<dbReference type="InterPro" id="IPR013780">
    <property type="entry name" value="Glyco_hydro_b"/>
</dbReference>
<dbReference type="PANTHER" id="PTHR31084:SF0">
    <property type="entry name" value="ALPHA-L-FUCOSIDASE 2"/>
    <property type="match status" value="1"/>
</dbReference>
<dbReference type="EMBL" id="JASKHM010000003">
    <property type="protein sequence ID" value="MEQ4482318.1"/>
    <property type="molecule type" value="Genomic_DNA"/>
</dbReference>
<evidence type="ECO:0000259" key="1">
    <source>
        <dbReference type="Pfam" id="PF14498"/>
    </source>
</evidence>
<protein>
    <submittedName>
        <fullName evidence="4">Glycoside hydrolase family 95 protein</fullName>
    </submittedName>
</protein>
<accession>A0ABV1KR17</accession>
<reference evidence="4 5" key="1">
    <citation type="journal article" date="2023" name="Genome Announc.">
        <title>Pan-Genome Analyses of the Genus Cohnella and Proposal of the Novel Species Cohnella silvisoli sp. nov., Isolated from Forest Soil.</title>
        <authorList>
            <person name="Wang C."/>
            <person name="Mao L."/>
            <person name="Bao G."/>
            <person name="Zhu H."/>
        </authorList>
    </citation>
    <scope>NUCLEOTIDE SEQUENCE [LARGE SCALE GENOMIC DNA]</scope>
    <source>
        <strain evidence="4 5">NL03-T5-1</strain>
    </source>
</reference>